<name>A0A6P8J803_DROMA</name>
<protein>
    <submittedName>
        <fullName evidence="2">Uncharacterized protein LOC117135419</fullName>
    </submittedName>
</protein>
<evidence type="ECO:0000313" key="1">
    <source>
        <dbReference type="Proteomes" id="UP000515162"/>
    </source>
</evidence>
<dbReference type="Proteomes" id="UP000515162">
    <property type="component" value="Chromosome 2R"/>
</dbReference>
<dbReference type="GeneID" id="117135419"/>
<sequence length="105" mass="12083">MMTVLGSNKILVLLTFNLRSLKPFQLTCFTKSRTCLMTKTMMHLSARTLMKKEESFLLMSFLTNQLNGEVVGEQRKCTLAYPDDHVSSTIWSIQCMLKKFPSLRV</sequence>
<keyword evidence="1" id="KW-1185">Reference proteome</keyword>
<evidence type="ECO:0000313" key="2">
    <source>
        <dbReference type="RefSeq" id="XP_033151463.1"/>
    </source>
</evidence>
<gene>
    <name evidence="2" type="primary">LOC117135419</name>
</gene>
<proteinExistence type="predicted"/>
<organism evidence="1 2">
    <name type="scientific">Drosophila mauritiana</name>
    <name type="common">Fruit fly</name>
    <dbReference type="NCBI Taxonomy" id="7226"/>
    <lineage>
        <taxon>Eukaryota</taxon>
        <taxon>Metazoa</taxon>
        <taxon>Ecdysozoa</taxon>
        <taxon>Arthropoda</taxon>
        <taxon>Hexapoda</taxon>
        <taxon>Insecta</taxon>
        <taxon>Pterygota</taxon>
        <taxon>Neoptera</taxon>
        <taxon>Endopterygota</taxon>
        <taxon>Diptera</taxon>
        <taxon>Brachycera</taxon>
        <taxon>Muscomorpha</taxon>
        <taxon>Ephydroidea</taxon>
        <taxon>Drosophilidae</taxon>
        <taxon>Drosophila</taxon>
        <taxon>Sophophora</taxon>
    </lineage>
</organism>
<dbReference type="AlphaFoldDB" id="A0A6P8J803"/>
<accession>A0A6P8J803</accession>
<reference evidence="2" key="1">
    <citation type="submission" date="2025-08" db="UniProtKB">
        <authorList>
            <consortium name="RefSeq"/>
        </authorList>
    </citation>
    <scope>IDENTIFICATION</scope>
    <source>
        <strain evidence="2">Mau12</strain>
        <tissue evidence="2">Whole Body</tissue>
    </source>
</reference>
<dbReference type="RefSeq" id="XP_033151463.1">
    <property type="nucleotide sequence ID" value="XM_033295572.1"/>
</dbReference>